<protein>
    <submittedName>
        <fullName evidence="2">Uncharacterized protein</fullName>
    </submittedName>
</protein>
<feature type="region of interest" description="Disordered" evidence="1">
    <location>
        <begin position="1"/>
        <end position="28"/>
    </location>
</feature>
<keyword evidence="3" id="KW-1185">Reference proteome</keyword>
<dbReference type="EMBL" id="KV878198">
    <property type="protein sequence ID" value="OJI85652.1"/>
    <property type="molecule type" value="Genomic_DNA"/>
</dbReference>
<dbReference type="AlphaFoldDB" id="A0A1L9N906"/>
<sequence length="99" mass="11402">MVYPLTTNEPLLPHLPNNYPTPSRANKKRRVRKGIDLHPLRSKQQELQFQLCLPSHHPRTFGGNFPRAANYPPIDGYNSFRVLRAGGGAILYPRRLKWS</sequence>
<evidence type="ECO:0000256" key="1">
    <source>
        <dbReference type="SAM" id="MobiDB-lite"/>
    </source>
</evidence>
<accession>A0A1L9N906</accession>
<evidence type="ECO:0000313" key="3">
    <source>
        <dbReference type="Proteomes" id="UP000184304"/>
    </source>
</evidence>
<reference evidence="3" key="1">
    <citation type="journal article" date="2017" name="Genome Biol.">
        <title>Comparative genomics reveals high biological diversity and specific adaptations in the industrially and medically important fungal genus Aspergillus.</title>
        <authorList>
            <person name="de Vries R.P."/>
            <person name="Riley R."/>
            <person name="Wiebenga A."/>
            <person name="Aguilar-Osorio G."/>
            <person name="Amillis S."/>
            <person name="Uchima C.A."/>
            <person name="Anderluh G."/>
            <person name="Asadollahi M."/>
            <person name="Askin M."/>
            <person name="Barry K."/>
            <person name="Battaglia E."/>
            <person name="Bayram O."/>
            <person name="Benocci T."/>
            <person name="Braus-Stromeyer S.A."/>
            <person name="Caldana C."/>
            <person name="Canovas D."/>
            <person name="Cerqueira G.C."/>
            <person name="Chen F."/>
            <person name="Chen W."/>
            <person name="Choi C."/>
            <person name="Clum A."/>
            <person name="Dos Santos R.A."/>
            <person name="Damasio A.R."/>
            <person name="Diallinas G."/>
            <person name="Emri T."/>
            <person name="Fekete E."/>
            <person name="Flipphi M."/>
            <person name="Freyberg S."/>
            <person name="Gallo A."/>
            <person name="Gournas C."/>
            <person name="Habgood R."/>
            <person name="Hainaut M."/>
            <person name="Harispe M.L."/>
            <person name="Henrissat B."/>
            <person name="Hilden K.S."/>
            <person name="Hope R."/>
            <person name="Hossain A."/>
            <person name="Karabika E."/>
            <person name="Karaffa L."/>
            <person name="Karanyi Z."/>
            <person name="Krasevec N."/>
            <person name="Kuo A."/>
            <person name="Kusch H."/>
            <person name="LaButti K."/>
            <person name="Lagendijk E.L."/>
            <person name="Lapidus A."/>
            <person name="Levasseur A."/>
            <person name="Lindquist E."/>
            <person name="Lipzen A."/>
            <person name="Logrieco A.F."/>
            <person name="MacCabe A."/>
            <person name="Maekelae M.R."/>
            <person name="Malavazi I."/>
            <person name="Melin P."/>
            <person name="Meyer V."/>
            <person name="Mielnichuk N."/>
            <person name="Miskei M."/>
            <person name="Molnar A.P."/>
            <person name="Mule G."/>
            <person name="Ngan C.Y."/>
            <person name="Orejas M."/>
            <person name="Orosz E."/>
            <person name="Ouedraogo J.P."/>
            <person name="Overkamp K.M."/>
            <person name="Park H.-S."/>
            <person name="Perrone G."/>
            <person name="Piumi F."/>
            <person name="Punt P.J."/>
            <person name="Ram A.F."/>
            <person name="Ramon A."/>
            <person name="Rauscher S."/>
            <person name="Record E."/>
            <person name="Riano-Pachon D.M."/>
            <person name="Robert V."/>
            <person name="Roehrig J."/>
            <person name="Ruller R."/>
            <person name="Salamov A."/>
            <person name="Salih N.S."/>
            <person name="Samson R.A."/>
            <person name="Sandor E."/>
            <person name="Sanguinetti M."/>
            <person name="Schuetze T."/>
            <person name="Sepcic K."/>
            <person name="Shelest E."/>
            <person name="Sherlock G."/>
            <person name="Sophianopoulou V."/>
            <person name="Squina F.M."/>
            <person name="Sun H."/>
            <person name="Susca A."/>
            <person name="Todd R.B."/>
            <person name="Tsang A."/>
            <person name="Unkles S.E."/>
            <person name="van de Wiele N."/>
            <person name="van Rossen-Uffink D."/>
            <person name="Oliveira J.V."/>
            <person name="Vesth T.C."/>
            <person name="Visser J."/>
            <person name="Yu J.-H."/>
            <person name="Zhou M."/>
            <person name="Andersen M.R."/>
            <person name="Archer D.B."/>
            <person name="Baker S.E."/>
            <person name="Benoit I."/>
            <person name="Brakhage A.A."/>
            <person name="Braus G.H."/>
            <person name="Fischer R."/>
            <person name="Frisvad J.C."/>
            <person name="Goldman G.H."/>
            <person name="Houbraken J."/>
            <person name="Oakley B."/>
            <person name="Pocsi I."/>
            <person name="Scazzocchio C."/>
            <person name="Seiboth B."/>
            <person name="vanKuyk P.A."/>
            <person name="Wortman J."/>
            <person name="Dyer P.S."/>
            <person name="Grigoriev I.V."/>
        </authorList>
    </citation>
    <scope>NUCLEOTIDE SEQUENCE [LARGE SCALE GENOMIC DNA]</scope>
    <source>
        <strain evidence="3">CBS 134.48</strain>
    </source>
</reference>
<gene>
    <name evidence="2" type="ORF">ASPTUDRAFT_589609</name>
</gene>
<proteinExistence type="predicted"/>
<evidence type="ECO:0000313" key="2">
    <source>
        <dbReference type="EMBL" id="OJI85652.1"/>
    </source>
</evidence>
<name>A0A1L9N906_ASPTC</name>
<dbReference type="VEuPathDB" id="FungiDB:ASPTUDRAFT_589609"/>
<dbReference type="Proteomes" id="UP000184304">
    <property type="component" value="Unassembled WGS sequence"/>
</dbReference>
<organism evidence="2 3">
    <name type="scientific">Aspergillus tubingensis (strain CBS 134.48)</name>
    <dbReference type="NCBI Taxonomy" id="767770"/>
    <lineage>
        <taxon>Eukaryota</taxon>
        <taxon>Fungi</taxon>
        <taxon>Dikarya</taxon>
        <taxon>Ascomycota</taxon>
        <taxon>Pezizomycotina</taxon>
        <taxon>Eurotiomycetes</taxon>
        <taxon>Eurotiomycetidae</taxon>
        <taxon>Eurotiales</taxon>
        <taxon>Aspergillaceae</taxon>
        <taxon>Aspergillus</taxon>
        <taxon>Aspergillus subgen. Circumdati</taxon>
    </lineage>
</organism>